<accession>A0A6P5WM15</accession>
<dbReference type="SMART" id="SM00156">
    <property type="entry name" value="PP2Ac"/>
    <property type="match status" value="1"/>
</dbReference>
<evidence type="ECO:0000259" key="10">
    <source>
        <dbReference type="PROSITE" id="PS00125"/>
    </source>
</evidence>
<protein>
    <recommendedName>
        <fullName evidence="9">Serine/threonine-protein phosphatase</fullName>
        <ecNumber evidence="9">3.1.3.16</ecNumber>
    </recommendedName>
</protein>
<dbReference type="Proteomes" id="UP000515121">
    <property type="component" value="Unplaced"/>
</dbReference>
<dbReference type="SMART" id="SM00329">
    <property type="entry name" value="BPI2"/>
    <property type="match status" value="1"/>
</dbReference>
<dbReference type="InterPro" id="IPR045897">
    <property type="entry name" value="BPI/LBP_pln"/>
</dbReference>
<dbReference type="Pfam" id="PF00149">
    <property type="entry name" value="Metallophos"/>
    <property type="match status" value="1"/>
</dbReference>
<dbReference type="KEGG" id="dzi:111275641"/>
<evidence type="ECO:0000256" key="2">
    <source>
        <dbReference type="ARBA" id="ARBA00022723"/>
    </source>
</evidence>
<evidence type="ECO:0000256" key="4">
    <source>
        <dbReference type="ARBA" id="ARBA00022912"/>
    </source>
</evidence>
<dbReference type="GO" id="GO:0007131">
    <property type="term" value="P:reciprocal meiotic recombination"/>
    <property type="evidence" value="ECO:0007669"/>
    <property type="project" value="UniProtKB-ARBA"/>
</dbReference>
<dbReference type="OrthoDB" id="10255543at2759"/>
<evidence type="ECO:0000256" key="5">
    <source>
        <dbReference type="ARBA" id="ARBA00023211"/>
    </source>
</evidence>
<keyword evidence="11" id="KW-1185">Reference proteome</keyword>
<keyword evidence="3 9" id="KW-0378">Hydrolase</keyword>
<dbReference type="InterPro" id="IPR001124">
    <property type="entry name" value="Lipid-bd_serum_glycop_C"/>
</dbReference>
<dbReference type="InterPro" id="IPR017942">
    <property type="entry name" value="Lipid-bd_serum_glycop_N"/>
</dbReference>
<dbReference type="SUPFAM" id="SSF55394">
    <property type="entry name" value="Bactericidal permeability-increasing protein, BPI"/>
    <property type="match status" value="2"/>
</dbReference>
<dbReference type="Gene3D" id="3.60.21.10">
    <property type="match status" value="1"/>
</dbReference>
<dbReference type="RefSeq" id="XP_022716827.1">
    <property type="nucleotide sequence ID" value="XM_022861092.1"/>
</dbReference>
<dbReference type="GeneID" id="111275641"/>
<dbReference type="InterPro" id="IPR017943">
    <property type="entry name" value="Bactericidal_perm-incr_a/b_dom"/>
</dbReference>
<dbReference type="FunFam" id="3.60.21.10:FF:000010">
    <property type="entry name" value="Serine/threonine-protein phosphatase"/>
    <property type="match status" value="1"/>
</dbReference>
<dbReference type="PRINTS" id="PR00114">
    <property type="entry name" value="STPHPHTASE"/>
</dbReference>
<feature type="domain" description="Serine/threonine specific protein phosphatases" evidence="10">
    <location>
        <begin position="108"/>
        <end position="113"/>
    </location>
</feature>
<evidence type="ECO:0000256" key="6">
    <source>
        <dbReference type="ARBA" id="ARBA00038328"/>
    </source>
</evidence>
<dbReference type="Pfam" id="PF02886">
    <property type="entry name" value="LBP_BPI_CETP_C"/>
    <property type="match status" value="2"/>
</dbReference>
<comment type="catalytic activity">
    <reaction evidence="8 9">
        <text>O-phospho-L-threonyl-[protein] + H2O = L-threonyl-[protein] + phosphate</text>
        <dbReference type="Rhea" id="RHEA:47004"/>
        <dbReference type="Rhea" id="RHEA-COMP:11060"/>
        <dbReference type="Rhea" id="RHEA-COMP:11605"/>
        <dbReference type="ChEBI" id="CHEBI:15377"/>
        <dbReference type="ChEBI" id="CHEBI:30013"/>
        <dbReference type="ChEBI" id="CHEBI:43474"/>
        <dbReference type="ChEBI" id="CHEBI:61977"/>
        <dbReference type="EC" id="3.1.3.16"/>
    </reaction>
</comment>
<gene>
    <name evidence="12" type="primary">LOC111275641</name>
</gene>
<dbReference type="GO" id="GO:0004722">
    <property type="term" value="F:protein serine/threonine phosphatase activity"/>
    <property type="evidence" value="ECO:0007669"/>
    <property type="project" value="UniProtKB-EC"/>
</dbReference>
<dbReference type="Gene3D" id="3.15.10.10">
    <property type="entry name" value="Bactericidal permeability-increasing protein, domain 1"/>
    <property type="match status" value="1"/>
</dbReference>
<dbReference type="CDD" id="cd07415">
    <property type="entry name" value="MPP_PP2A_PP4_PP6"/>
    <property type="match status" value="1"/>
</dbReference>
<evidence type="ECO:0000313" key="11">
    <source>
        <dbReference type="Proteomes" id="UP000515121"/>
    </source>
</evidence>
<name>A0A6P5WM15_DURZI</name>
<dbReference type="InterPro" id="IPR006186">
    <property type="entry name" value="Ser/Thr-sp_prot-phosphatase"/>
</dbReference>
<dbReference type="InterPro" id="IPR029052">
    <property type="entry name" value="Metallo-depent_PP-like"/>
</dbReference>
<dbReference type="InterPro" id="IPR004843">
    <property type="entry name" value="Calcineurin-like_PHP"/>
</dbReference>
<keyword evidence="5" id="KW-0464">Manganese</keyword>
<dbReference type="AlphaFoldDB" id="A0A6P5WM15"/>
<comment type="catalytic activity">
    <reaction evidence="7">
        <text>O-phospho-L-seryl-[protein] + H2O = L-seryl-[protein] + phosphate</text>
        <dbReference type="Rhea" id="RHEA:20629"/>
        <dbReference type="Rhea" id="RHEA-COMP:9863"/>
        <dbReference type="Rhea" id="RHEA-COMP:11604"/>
        <dbReference type="ChEBI" id="CHEBI:15377"/>
        <dbReference type="ChEBI" id="CHEBI:29999"/>
        <dbReference type="ChEBI" id="CHEBI:43474"/>
        <dbReference type="ChEBI" id="CHEBI:83421"/>
        <dbReference type="EC" id="3.1.3.16"/>
    </reaction>
</comment>
<evidence type="ECO:0000256" key="1">
    <source>
        <dbReference type="ARBA" id="ARBA00001936"/>
    </source>
</evidence>
<dbReference type="PANTHER" id="PTHR46801">
    <property type="entry name" value="OS06G0309200 PROTEIN"/>
    <property type="match status" value="1"/>
</dbReference>
<comment type="cofactor">
    <cofactor evidence="1">
        <name>Mn(2+)</name>
        <dbReference type="ChEBI" id="CHEBI:29035"/>
    </cofactor>
</comment>
<organism evidence="11 12">
    <name type="scientific">Durio zibethinus</name>
    <name type="common">Durian</name>
    <dbReference type="NCBI Taxonomy" id="66656"/>
    <lineage>
        <taxon>Eukaryota</taxon>
        <taxon>Viridiplantae</taxon>
        <taxon>Streptophyta</taxon>
        <taxon>Embryophyta</taxon>
        <taxon>Tracheophyta</taxon>
        <taxon>Spermatophyta</taxon>
        <taxon>Magnoliopsida</taxon>
        <taxon>eudicotyledons</taxon>
        <taxon>Gunneridae</taxon>
        <taxon>Pentapetalae</taxon>
        <taxon>rosids</taxon>
        <taxon>malvids</taxon>
        <taxon>Malvales</taxon>
        <taxon>Malvaceae</taxon>
        <taxon>Helicteroideae</taxon>
        <taxon>Durio</taxon>
    </lineage>
</organism>
<evidence type="ECO:0000256" key="8">
    <source>
        <dbReference type="ARBA" id="ARBA00048336"/>
    </source>
</evidence>
<dbReference type="EC" id="3.1.3.16" evidence="9"/>
<dbReference type="SUPFAM" id="SSF56300">
    <property type="entry name" value="Metallo-dependent phosphatases"/>
    <property type="match status" value="1"/>
</dbReference>
<evidence type="ECO:0000313" key="12">
    <source>
        <dbReference type="RefSeq" id="XP_022716827.1"/>
    </source>
</evidence>
<evidence type="ECO:0000256" key="9">
    <source>
        <dbReference type="RuleBase" id="RU004273"/>
    </source>
</evidence>
<dbReference type="PROSITE" id="PS00125">
    <property type="entry name" value="SER_THR_PHOSPHATASE"/>
    <property type="match status" value="1"/>
</dbReference>
<reference evidence="12" key="1">
    <citation type="submission" date="2025-08" db="UniProtKB">
        <authorList>
            <consortium name="RefSeq"/>
        </authorList>
    </citation>
    <scope>IDENTIFICATION</scope>
    <source>
        <tissue evidence="12">Fruit stalk</tissue>
    </source>
</reference>
<proteinExistence type="inferred from homology"/>
<dbReference type="Pfam" id="PF01273">
    <property type="entry name" value="LBP_BPI_CETP"/>
    <property type="match status" value="1"/>
</dbReference>
<dbReference type="GO" id="GO:0046872">
    <property type="term" value="F:metal ion binding"/>
    <property type="evidence" value="ECO:0007669"/>
    <property type="project" value="UniProtKB-KW"/>
</dbReference>
<comment type="similarity">
    <text evidence="6">Belongs to the PPP phosphatase family. PP-4 (PP-X) subfamily.</text>
</comment>
<dbReference type="PANTHER" id="PTHR46801:SF2">
    <property type="entry name" value="LIPOPOLYSACCHARIDE-BINDING PROTEIN"/>
    <property type="match status" value="1"/>
</dbReference>
<dbReference type="GO" id="GO:0008289">
    <property type="term" value="F:lipid binding"/>
    <property type="evidence" value="ECO:0007669"/>
    <property type="project" value="InterPro"/>
</dbReference>
<dbReference type="Gene3D" id="3.15.20.10">
    <property type="entry name" value="Bactericidal permeability-increasing protein, domain 2"/>
    <property type="match status" value="1"/>
</dbReference>
<keyword evidence="2" id="KW-0479">Metal-binding</keyword>
<evidence type="ECO:0000256" key="7">
    <source>
        <dbReference type="ARBA" id="ARBA00047761"/>
    </source>
</evidence>
<keyword evidence="4" id="KW-0904">Protein phosphatase</keyword>
<evidence type="ECO:0000256" key="3">
    <source>
        <dbReference type="ARBA" id="ARBA00022801"/>
    </source>
</evidence>
<sequence length="725" mass="82124">MSDLDRQIEQLKKCEPLKESEVKALCLKAMEILVEESNVQRVDAPVTICGDIHGQFYDMKELFKVGGDCPKTNYLFLGDFVDRGFYSVETFLLLLALKVRYPDRITLIRGNHESRQITQVYGFYDECLRKYGSVNVWRYCTDIFDYLSLSALIENKIFSVHGGLSPAISNLDQIRTIDRKQEVPHDGAMCDLLWSDPEDIVDGWGLSPRGAGFLFGGSVVTSFNHTNNIDYICRAHQLVMEGYKWMFNNQIVTVWSAPNYCYRCGNVAAILELDENLNKQFRVFDAAPQESRVASGASANLSMDWRYSYKTWLVPIAISDRGTATVQVQGVVIWLNAAIINQEGTLKLLLLYCGCHVKDISINVDGGASWLYQWIIDTFQGKIVSAVDDAIIKKIREGIIKLDSLLQSLPKQMKVNDVVALNVTFVDDPVLSTSSVELEINGLFNGADGISVSNYHLKGSQSFLSSKGSAKMVEISLHEKVFESAASVYFHANYMQWTVDKIPDQSLMNTAGWRFIIPQLYKQYPDDDMNLSIAVTSPPIIRISDHDIDTTIYADFIIEVLNSGETVPVTCISLVMSASCSAKIYRNNLAGSIRLLNFTASLKWSNIGNLHMHLVQIMHSIRCFEYKHAWKHLRNIVQPYGARLYEKMLRHVHAVMSTILKTFFMPYLNLHLRRGFPLPLPHGFTLQNAEIIRLDSRVTVRSDLSFSDRYDSYDLNRLPIHLVTA</sequence>